<accession>A0A4U5LYP5</accession>
<keyword evidence="1" id="KW-0812">Transmembrane</keyword>
<dbReference type="Proteomes" id="UP000298663">
    <property type="component" value="Unassembled WGS sequence"/>
</dbReference>
<dbReference type="OrthoDB" id="5857248at2759"/>
<dbReference type="EMBL" id="AZBU02000011">
    <property type="protein sequence ID" value="TKR61424.1"/>
    <property type="molecule type" value="Genomic_DNA"/>
</dbReference>
<evidence type="ECO:0000256" key="1">
    <source>
        <dbReference type="SAM" id="Phobius"/>
    </source>
</evidence>
<dbReference type="InterPro" id="IPR019425">
    <property type="entry name" value="7TM_GPCR_serpentine_rcpt_Srt"/>
</dbReference>
<gene>
    <name evidence="3" type="ORF">L596_028531</name>
</gene>
<reference evidence="3 4" key="1">
    <citation type="journal article" date="2015" name="Genome Biol.">
        <title>Comparative genomics of Steinernema reveals deeply conserved gene regulatory networks.</title>
        <authorList>
            <person name="Dillman A.R."/>
            <person name="Macchietto M."/>
            <person name="Porter C.F."/>
            <person name="Rogers A."/>
            <person name="Williams B."/>
            <person name="Antoshechkin I."/>
            <person name="Lee M.M."/>
            <person name="Goodwin Z."/>
            <person name="Lu X."/>
            <person name="Lewis E.E."/>
            <person name="Goodrich-Blair H."/>
            <person name="Stock S.P."/>
            <person name="Adams B.J."/>
            <person name="Sternberg P.W."/>
            <person name="Mortazavi A."/>
        </authorList>
    </citation>
    <scope>NUCLEOTIDE SEQUENCE [LARGE SCALE GENOMIC DNA]</scope>
    <source>
        <strain evidence="3 4">ALL</strain>
    </source>
</reference>
<feature type="transmembrane region" description="Helical" evidence="1">
    <location>
        <begin position="12"/>
        <end position="32"/>
    </location>
</feature>
<feature type="transmembrane region" description="Helical" evidence="1">
    <location>
        <begin position="85"/>
        <end position="104"/>
    </location>
</feature>
<dbReference type="Gene3D" id="1.20.1070.10">
    <property type="entry name" value="Rhodopsin 7-helix transmembrane proteins"/>
    <property type="match status" value="1"/>
</dbReference>
<protein>
    <recommendedName>
        <fullName evidence="2">7TM GPCR serpentine receptor class x (Srx) domain-containing protein</fullName>
    </recommendedName>
</protein>
<dbReference type="Pfam" id="PF10328">
    <property type="entry name" value="7TM_GPCR_Srx"/>
    <property type="match status" value="1"/>
</dbReference>
<evidence type="ECO:0000259" key="2">
    <source>
        <dbReference type="Pfam" id="PF10328"/>
    </source>
</evidence>
<dbReference type="PANTHER" id="PTHR23021">
    <property type="entry name" value="SERPENTINE RECEPTOR, CLASS T"/>
    <property type="match status" value="1"/>
</dbReference>
<organism evidence="3 4">
    <name type="scientific">Steinernema carpocapsae</name>
    <name type="common">Entomopathogenic nematode</name>
    <dbReference type="NCBI Taxonomy" id="34508"/>
    <lineage>
        <taxon>Eukaryota</taxon>
        <taxon>Metazoa</taxon>
        <taxon>Ecdysozoa</taxon>
        <taxon>Nematoda</taxon>
        <taxon>Chromadorea</taxon>
        <taxon>Rhabditida</taxon>
        <taxon>Tylenchina</taxon>
        <taxon>Panagrolaimomorpha</taxon>
        <taxon>Strongyloidoidea</taxon>
        <taxon>Steinernematidae</taxon>
        <taxon>Steinernema</taxon>
    </lineage>
</organism>
<sequence length="230" mass="25731">MSSSAYRIMFQLGITGSLQVFFHAIGGFFSLANSSINPYFQMICGGILNAAWIAGIPFTLLLALNRILVICFTSRVGFWFSKRNTSLLIIVFWIYPVLFLIVYVTPFCSIRYNPQQFSWGYDDGPWSYVLSEAEFYSIIAMLVITAFCYILIIIRLVLLVSGSLNFNFNLIFFSAKKRLMCRTLVMKPASSSKPFSSSASTSSASSLGTRILISSPILGGLFSWSTRFGF</sequence>
<evidence type="ECO:0000313" key="3">
    <source>
        <dbReference type="EMBL" id="TKR61424.1"/>
    </source>
</evidence>
<dbReference type="InterPro" id="IPR019430">
    <property type="entry name" value="7TM_GPCR_serpentine_rcpt_Srx"/>
</dbReference>
<dbReference type="SUPFAM" id="SSF81321">
    <property type="entry name" value="Family A G protein-coupled receptor-like"/>
    <property type="match status" value="1"/>
</dbReference>
<proteinExistence type="predicted"/>
<keyword evidence="4" id="KW-1185">Reference proteome</keyword>
<keyword evidence="1" id="KW-1133">Transmembrane helix</keyword>
<keyword evidence="1" id="KW-0472">Membrane</keyword>
<dbReference type="AlphaFoldDB" id="A0A4U5LYP5"/>
<comment type="caution">
    <text evidence="3">The sequence shown here is derived from an EMBL/GenBank/DDBJ whole genome shotgun (WGS) entry which is preliminary data.</text>
</comment>
<name>A0A4U5LYP5_STECR</name>
<evidence type="ECO:0000313" key="4">
    <source>
        <dbReference type="Proteomes" id="UP000298663"/>
    </source>
</evidence>
<feature type="domain" description="7TM GPCR serpentine receptor class x (Srx)" evidence="2">
    <location>
        <begin position="30"/>
        <end position="158"/>
    </location>
</feature>
<feature type="transmembrane region" description="Helical" evidence="1">
    <location>
        <begin position="135"/>
        <end position="158"/>
    </location>
</feature>
<reference evidence="3 4" key="2">
    <citation type="journal article" date="2019" name="G3 (Bethesda)">
        <title>Hybrid Assembly of the Genome of the Entomopathogenic Nematode Steinernema carpocapsae Identifies the X-Chromosome.</title>
        <authorList>
            <person name="Serra L."/>
            <person name="Macchietto M."/>
            <person name="Macias-Munoz A."/>
            <person name="McGill C.J."/>
            <person name="Rodriguez I.M."/>
            <person name="Rodriguez B."/>
            <person name="Murad R."/>
            <person name="Mortazavi A."/>
        </authorList>
    </citation>
    <scope>NUCLEOTIDE SEQUENCE [LARGE SCALE GENOMIC DNA]</scope>
    <source>
        <strain evidence="3 4">ALL</strain>
    </source>
</reference>
<feature type="transmembrane region" description="Helical" evidence="1">
    <location>
        <begin position="38"/>
        <end position="64"/>
    </location>
</feature>